<evidence type="ECO:0000256" key="1">
    <source>
        <dbReference type="ARBA" id="ARBA00004141"/>
    </source>
</evidence>
<dbReference type="Pfam" id="PF02683">
    <property type="entry name" value="DsbD_TM"/>
    <property type="match status" value="1"/>
</dbReference>
<keyword evidence="5 6" id="KW-0472">Membrane</keyword>
<dbReference type="OrthoDB" id="9803065at2"/>
<dbReference type="STRING" id="1390249.BHU72_00705"/>
<proteinExistence type="inferred from homology"/>
<feature type="transmembrane region" description="Helical" evidence="6">
    <location>
        <begin position="133"/>
        <end position="160"/>
    </location>
</feature>
<reference evidence="8 9" key="1">
    <citation type="submission" date="2016-09" db="EMBL/GenBank/DDBJ databases">
        <title>Desulfuribacillus arsenicus sp. nov., an obligately anaerobic, dissimilatory arsenic- and antimonate-reducing bacterium isolated from anoxic sediments.</title>
        <authorList>
            <person name="Abin C.A."/>
            <person name="Hollibaugh J.T."/>
        </authorList>
    </citation>
    <scope>NUCLEOTIDE SEQUENCE [LARGE SCALE GENOMIC DNA]</scope>
    <source>
        <strain evidence="8 9">MLFW-2</strain>
    </source>
</reference>
<comment type="similarity">
    <text evidence="2">Belongs to the DsbD family.</text>
</comment>
<feature type="transmembrane region" description="Helical" evidence="6">
    <location>
        <begin position="172"/>
        <end position="196"/>
    </location>
</feature>
<dbReference type="InterPro" id="IPR003834">
    <property type="entry name" value="Cyt_c_assmbl_TM_dom"/>
</dbReference>
<evidence type="ECO:0000313" key="9">
    <source>
        <dbReference type="Proteomes" id="UP000095255"/>
    </source>
</evidence>
<feature type="transmembrane region" description="Helical" evidence="6">
    <location>
        <begin position="6"/>
        <end position="36"/>
    </location>
</feature>
<comment type="caution">
    <text evidence="8">The sequence shown here is derived from an EMBL/GenBank/DDBJ whole genome shotgun (WGS) entry which is preliminary data.</text>
</comment>
<evidence type="ECO:0000259" key="7">
    <source>
        <dbReference type="Pfam" id="PF02683"/>
    </source>
</evidence>
<keyword evidence="4 6" id="KW-1133">Transmembrane helix</keyword>
<evidence type="ECO:0000256" key="2">
    <source>
        <dbReference type="ARBA" id="ARBA00006143"/>
    </source>
</evidence>
<organism evidence="8 9">
    <name type="scientific">Desulfuribacillus stibiiarsenatis</name>
    <dbReference type="NCBI Taxonomy" id="1390249"/>
    <lineage>
        <taxon>Bacteria</taxon>
        <taxon>Bacillati</taxon>
        <taxon>Bacillota</taxon>
        <taxon>Desulfuribacillia</taxon>
        <taxon>Desulfuribacillales</taxon>
        <taxon>Desulfuribacillaceae</taxon>
        <taxon>Desulfuribacillus</taxon>
    </lineage>
</organism>
<dbReference type="EMBL" id="MJAT01000001">
    <property type="protein sequence ID" value="OEH86820.1"/>
    <property type="molecule type" value="Genomic_DNA"/>
</dbReference>
<dbReference type="GO" id="GO:0016020">
    <property type="term" value="C:membrane"/>
    <property type="evidence" value="ECO:0007669"/>
    <property type="project" value="UniProtKB-SubCell"/>
</dbReference>
<dbReference type="AlphaFoldDB" id="A0A1E5L9J9"/>
<evidence type="ECO:0000256" key="3">
    <source>
        <dbReference type="ARBA" id="ARBA00022692"/>
    </source>
</evidence>
<dbReference type="RefSeq" id="WP_069700698.1">
    <property type="nucleotide sequence ID" value="NZ_MJAT01000001.1"/>
</dbReference>
<evidence type="ECO:0000256" key="5">
    <source>
        <dbReference type="ARBA" id="ARBA00023136"/>
    </source>
</evidence>
<evidence type="ECO:0000256" key="6">
    <source>
        <dbReference type="SAM" id="Phobius"/>
    </source>
</evidence>
<sequence>MDGQEVNFLIAFLFGFASITSPCLLPIMPGFLSFITGMTMKDLQETGVKKNPFKQKAFLYALAFVAGFSVVFISLGATASIVGQYLLSHLPILTKVAAVFVFLFGLHMAGIFRFTKLMVTKRLEFNTVKGGSFIGAFLLGVAFSIGWTPCVGPILATILVMASNAETATQGALLLSAYSLGNAVPFLLIAIFINAFQRQLVKYSRYLPYVEKISGYLLMLVGISLYFGWLQRLAYLFY</sequence>
<feature type="transmembrane region" description="Helical" evidence="6">
    <location>
        <begin position="57"/>
        <end position="86"/>
    </location>
</feature>
<protein>
    <recommendedName>
        <fullName evidence="7">Cytochrome C biogenesis protein transmembrane domain-containing protein</fullName>
    </recommendedName>
</protein>
<comment type="subcellular location">
    <subcellularLocation>
        <location evidence="1">Membrane</location>
        <topology evidence="1">Multi-pass membrane protein</topology>
    </subcellularLocation>
</comment>
<keyword evidence="9" id="KW-1185">Reference proteome</keyword>
<gene>
    <name evidence="8" type="ORF">BHU72_00705</name>
</gene>
<dbReference type="Proteomes" id="UP000095255">
    <property type="component" value="Unassembled WGS sequence"/>
</dbReference>
<dbReference type="PANTHER" id="PTHR31272:SF4">
    <property type="entry name" value="CYTOCHROME C-TYPE BIOGENESIS PROTEIN HI_1454-RELATED"/>
    <property type="match status" value="1"/>
</dbReference>
<feature type="domain" description="Cytochrome C biogenesis protein transmembrane" evidence="7">
    <location>
        <begin position="9"/>
        <end position="225"/>
    </location>
</feature>
<feature type="transmembrane region" description="Helical" evidence="6">
    <location>
        <begin position="216"/>
        <end position="237"/>
    </location>
</feature>
<dbReference type="PANTHER" id="PTHR31272">
    <property type="entry name" value="CYTOCHROME C-TYPE BIOGENESIS PROTEIN HI_1454-RELATED"/>
    <property type="match status" value="1"/>
</dbReference>
<evidence type="ECO:0000313" key="8">
    <source>
        <dbReference type="EMBL" id="OEH86820.1"/>
    </source>
</evidence>
<dbReference type="InterPro" id="IPR051790">
    <property type="entry name" value="Cytochrome_c-biogenesis_DsbD"/>
</dbReference>
<feature type="transmembrane region" description="Helical" evidence="6">
    <location>
        <begin position="92"/>
        <end position="112"/>
    </location>
</feature>
<dbReference type="GO" id="GO:0017004">
    <property type="term" value="P:cytochrome complex assembly"/>
    <property type="evidence" value="ECO:0007669"/>
    <property type="project" value="InterPro"/>
</dbReference>
<accession>A0A1E5L9J9</accession>
<name>A0A1E5L9J9_9FIRM</name>
<keyword evidence="3 6" id="KW-0812">Transmembrane</keyword>
<evidence type="ECO:0000256" key="4">
    <source>
        <dbReference type="ARBA" id="ARBA00022989"/>
    </source>
</evidence>